<keyword evidence="4" id="KW-1185">Reference proteome</keyword>
<accession>A0A4S3KA54</accession>
<organism evidence="3 4">
    <name type="scientific">Panacagrimonas perspica</name>
    <dbReference type="NCBI Taxonomy" id="381431"/>
    <lineage>
        <taxon>Bacteria</taxon>
        <taxon>Pseudomonadati</taxon>
        <taxon>Pseudomonadota</taxon>
        <taxon>Gammaproteobacteria</taxon>
        <taxon>Nevskiales</taxon>
        <taxon>Nevskiaceae</taxon>
        <taxon>Panacagrimonas</taxon>
    </lineage>
</organism>
<dbReference type="AlphaFoldDB" id="A0A4S3KA54"/>
<feature type="region of interest" description="Disordered" evidence="1">
    <location>
        <begin position="1"/>
        <end position="20"/>
    </location>
</feature>
<evidence type="ECO:0000313" key="3">
    <source>
        <dbReference type="EMBL" id="TDU32255.1"/>
    </source>
</evidence>
<keyword evidence="2" id="KW-0472">Membrane</keyword>
<dbReference type="EMBL" id="SOBT01000008">
    <property type="protein sequence ID" value="TDU32255.1"/>
    <property type="molecule type" value="Genomic_DNA"/>
</dbReference>
<keyword evidence="2" id="KW-0812">Transmembrane</keyword>
<evidence type="ECO:0000256" key="2">
    <source>
        <dbReference type="SAM" id="Phobius"/>
    </source>
</evidence>
<comment type="caution">
    <text evidence="3">The sequence shown here is derived from an EMBL/GenBank/DDBJ whole genome shotgun (WGS) entry which is preliminary data.</text>
</comment>
<evidence type="ECO:0000256" key="1">
    <source>
        <dbReference type="SAM" id="MobiDB-lite"/>
    </source>
</evidence>
<dbReference type="Proteomes" id="UP000295341">
    <property type="component" value="Unassembled WGS sequence"/>
</dbReference>
<name>A0A4S3KA54_9GAMM</name>
<keyword evidence="2" id="KW-1133">Transmembrane helix</keyword>
<protein>
    <submittedName>
        <fullName evidence="3">Uncharacterized protein</fullName>
    </submittedName>
</protein>
<reference evidence="3 4" key="1">
    <citation type="submission" date="2019-03" db="EMBL/GenBank/DDBJ databases">
        <title>Genomic Encyclopedia of Type Strains, Phase IV (KMG-IV): sequencing the most valuable type-strain genomes for metagenomic binning, comparative biology and taxonomic classification.</title>
        <authorList>
            <person name="Goeker M."/>
        </authorList>
    </citation>
    <scope>NUCLEOTIDE SEQUENCE [LARGE SCALE GENOMIC DNA]</scope>
    <source>
        <strain evidence="3 4">DSM 26377</strain>
    </source>
</reference>
<dbReference type="RefSeq" id="WP_133880771.1">
    <property type="nucleotide sequence ID" value="NZ_MWIN01000001.1"/>
</dbReference>
<proteinExistence type="predicted"/>
<sequence length="163" mass="17445">MNEADPLRAPKRERLDRGDEARGDGAALGLIVALGLCVLGAIFYVHQHPIGEGAEGAVMTESGEMAADGSGGGLRPGERFMGERKEMKEAPLEKAKPIARDSFAAPVTHVTESDACKSLRLARDRLRESMRKPHSAWESADLEREMGAVTSQGTERGCWTGGA</sequence>
<gene>
    <name evidence="3" type="ORF">DFR24_1646</name>
</gene>
<feature type="transmembrane region" description="Helical" evidence="2">
    <location>
        <begin position="25"/>
        <end position="45"/>
    </location>
</feature>
<evidence type="ECO:0000313" key="4">
    <source>
        <dbReference type="Proteomes" id="UP000295341"/>
    </source>
</evidence>